<dbReference type="Gene3D" id="3.40.50.1820">
    <property type="entry name" value="alpha/beta hydrolase"/>
    <property type="match status" value="1"/>
</dbReference>
<dbReference type="InterPro" id="IPR029058">
    <property type="entry name" value="AB_hydrolase_fold"/>
</dbReference>
<dbReference type="RefSeq" id="WP_284190784.1">
    <property type="nucleotide sequence ID" value="NZ_BSPW01000014.1"/>
</dbReference>
<evidence type="ECO:0000259" key="1">
    <source>
        <dbReference type="Pfam" id="PF07859"/>
    </source>
</evidence>
<reference evidence="3" key="1">
    <citation type="journal article" date="2019" name="Int. J. Syst. Evol. Microbiol.">
        <title>The Global Catalogue of Microorganisms (GCM) 10K type strain sequencing project: providing services to taxonomists for standard genome sequencing and annotation.</title>
        <authorList>
            <consortium name="The Broad Institute Genomics Platform"/>
            <consortium name="The Broad Institute Genome Sequencing Center for Infectious Disease"/>
            <person name="Wu L."/>
            <person name="Ma J."/>
        </authorList>
    </citation>
    <scope>NUCLEOTIDE SEQUENCE [LARGE SCALE GENOMIC DNA]</scope>
    <source>
        <strain evidence="3">NBRC 108723</strain>
    </source>
</reference>
<keyword evidence="3" id="KW-1185">Reference proteome</keyword>
<sequence>MLNELESGIKELVEGFIADGKQCPSTFDIDSRRAGYLSSTVLSGRSPEMFEEFIDELNGTVLKIYKPNSTTDLPITIYFHGGCFISGGFETHEQQLRQIASLSNTIVICIQYRLAPEDCYPAAHDDVYDAVLAIKEFGSNYGGDTNMIAFVGDSAGGQLALTTSLRLKQNKNWLPQMQILICPMLDPFGKSMSYVENSTDYIITANMLLSGFSLYTANIEKSSIDQNSQLNPLVCADFKGLPLTYIITAEFDPLRDEGEQCYKQLLDAGVEAYCERYLGVIHGFHQLSGVSASARRCLRNISEQIKQTTRSASNCVP</sequence>
<dbReference type="Proteomes" id="UP001157138">
    <property type="component" value="Unassembled WGS sequence"/>
</dbReference>
<accession>A0ABQ6EWE9</accession>
<organism evidence="2 3">
    <name type="scientific">Vibrio zhanjiangensis</name>
    <dbReference type="NCBI Taxonomy" id="1046128"/>
    <lineage>
        <taxon>Bacteria</taxon>
        <taxon>Pseudomonadati</taxon>
        <taxon>Pseudomonadota</taxon>
        <taxon>Gammaproteobacteria</taxon>
        <taxon>Vibrionales</taxon>
        <taxon>Vibrionaceae</taxon>
        <taxon>Vibrio</taxon>
    </lineage>
</organism>
<dbReference type="PANTHER" id="PTHR23025:SF4">
    <property type="entry name" value="ALPHA_BETA HYDROLASE FOLD-3 DOMAIN-CONTAINING PROTEIN"/>
    <property type="match status" value="1"/>
</dbReference>
<evidence type="ECO:0000313" key="3">
    <source>
        <dbReference type="Proteomes" id="UP001157138"/>
    </source>
</evidence>
<dbReference type="PANTHER" id="PTHR23025">
    <property type="entry name" value="TRIACYLGLYCEROL LIPASE"/>
    <property type="match status" value="1"/>
</dbReference>
<feature type="domain" description="Alpha/beta hydrolase fold-3" evidence="1">
    <location>
        <begin position="77"/>
        <end position="285"/>
    </location>
</feature>
<dbReference type="InterPro" id="IPR013094">
    <property type="entry name" value="AB_hydrolase_3"/>
</dbReference>
<dbReference type="EMBL" id="BSPW01000014">
    <property type="protein sequence ID" value="GLT16857.1"/>
    <property type="molecule type" value="Genomic_DNA"/>
</dbReference>
<evidence type="ECO:0000313" key="2">
    <source>
        <dbReference type="EMBL" id="GLT16857.1"/>
    </source>
</evidence>
<protein>
    <submittedName>
        <fullName evidence="2">GDXG family lipase</fullName>
    </submittedName>
</protein>
<dbReference type="SUPFAM" id="SSF53474">
    <property type="entry name" value="alpha/beta-Hydrolases"/>
    <property type="match status" value="1"/>
</dbReference>
<gene>
    <name evidence="2" type="ORF">GCM10007938_06340</name>
</gene>
<dbReference type="Pfam" id="PF07859">
    <property type="entry name" value="Abhydrolase_3"/>
    <property type="match status" value="1"/>
</dbReference>
<comment type="caution">
    <text evidence="2">The sequence shown here is derived from an EMBL/GenBank/DDBJ whole genome shotgun (WGS) entry which is preliminary data.</text>
</comment>
<proteinExistence type="predicted"/>
<name>A0ABQ6EWE9_9VIBR</name>